<protein>
    <submittedName>
        <fullName evidence="2">LAGLIDADG homing endonuclease</fullName>
    </submittedName>
</protein>
<accession>A0A915JHV2</accession>
<organism evidence="1 2">
    <name type="scientific">Romanomermis culicivorax</name>
    <name type="common">Nematode worm</name>
    <dbReference type="NCBI Taxonomy" id="13658"/>
    <lineage>
        <taxon>Eukaryota</taxon>
        <taxon>Metazoa</taxon>
        <taxon>Ecdysozoa</taxon>
        <taxon>Nematoda</taxon>
        <taxon>Enoplea</taxon>
        <taxon>Dorylaimia</taxon>
        <taxon>Mermithida</taxon>
        <taxon>Mermithoidea</taxon>
        <taxon>Mermithidae</taxon>
        <taxon>Romanomermis</taxon>
    </lineage>
</organism>
<proteinExistence type="predicted"/>
<evidence type="ECO:0000313" key="2">
    <source>
        <dbReference type="WBParaSite" id="nRc.2.0.1.t25681-RA"/>
    </source>
</evidence>
<dbReference type="WBParaSite" id="nRc.2.0.1.t25681-RA">
    <property type="protein sequence ID" value="nRc.2.0.1.t25681-RA"/>
    <property type="gene ID" value="nRc.2.0.1.g25681"/>
</dbReference>
<keyword evidence="1" id="KW-1185">Reference proteome</keyword>
<sequence length="101" mass="11548">MVIYTCLFRRNGTERIATAETFSLKIDFRSERITFYGETGLSKKRDFRGIGTFGEKEHSGNGDTPIWICKTMPLTERVAMTQSLKTYYLYFAGGGLLEENN</sequence>
<dbReference type="AlphaFoldDB" id="A0A915JHV2"/>
<name>A0A915JHV2_ROMCU</name>
<evidence type="ECO:0000313" key="1">
    <source>
        <dbReference type="Proteomes" id="UP000887565"/>
    </source>
</evidence>
<dbReference type="Proteomes" id="UP000887565">
    <property type="component" value="Unplaced"/>
</dbReference>
<reference evidence="2" key="1">
    <citation type="submission" date="2022-11" db="UniProtKB">
        <authorList>
            <consortium name="WormBaseParasite"/>
        </authorList>
    </citation>
    <scope>IDENTIFICATION</scope>
</reference>